<dbReference type="SUPFAM" id="SSF48403">
    <property type="entry name" value="Ankyrin repeat"/>
    <property type="match status" value="1"/>
</dbReference>
<keyword evidence="1" id="KW-0677">Repeat</keyword>
<feature type="repeat" description="ANK" evidence="3">
    <location>
        <begin position="357"/>
        <end position="389"/>
    </location>
</feature>
<evidence type="ECO:0000256" key="3">
    <source>
        <dbReference type="PROSITE-ProRule" id="PRU00023"/>
    </source>
</evidence>
<dbReference type="SMART" id="SM00248">
    <property type="entry name" value="ANK"/>
    <property type="match status" value="8"/>
</dbReference>
<dbReference type="InterPro" id="IPR002110">
    <property type="entry name" value="Ankyrin_rpt"/>
</dbReference>
<keyword evidence="2 3" id="KW-0040">ANK repeat</keyword>
<feature type="region of interest" description="Disordered" evidence="4">
    <location>
        <begin position="209"/>
        <end position="248"/>
    </location>
</feature>
<dbReference type="Pfam" id="PF12796">
    <property type="entry name" value="Ank_2"/>
    <property type="match status" value="2"/>
</dbReference>
<dbReference type="Pfam" id="PF00023">
    <property type="entry name" value="Ank"/>
    <property type="match status" value="1"/>
</dbReference>
<dbReference type="PROSITE" id="PS50088">
    <property type="entry name" value="ANK_REPEAT"/>
    <property type="match status" value="3"/>
</dbReference>
<feature type="compositionally biased region" description="Basic and acidic residues" evidence="4">
    <location>
        <begin position="222"/>
        <end position="235"/>
    </location>
</feature>
<dbReference type="PANTHER" id="PTHR24123">
    <property type="entry name" value="ANKYRIN REPEAT-CONTAINING"/>
    <property type="match status" value="1"/>
</dbReference>
<evidence type="ECO:0000313" key="6">
    <source>
        <dbReference type="Proteomes" id="UP001470230"/>
    </source>
</evidence>
<feature type="repeat" description="ANK" evidence="3">
    <location>
        <begin position="538"/>
        <end position="571"/>
    </location>
</feature>
<dbReference type="PROSITE" id="PS50297">
    <property type="entry name" value="ANK_REP_REGION"/>
    <property type="match status" value="2"/>
</dbReference>
<evidence type="ECO:0000256" key="4">
    <source>
        <dbReference type="SAM" id="MobiDB-lite"/>
    </source>
</evidence>
<keyword evidence="6" id="KW-1185">Reference proteome</keyword>
<evidence type="ECO:0008006" key="7">
    <source>
        <dbReference type="Google" id="ProtNLM"/>
    </source>
</evidence>
<feature type="repeat" description="ANK" evidence="3">
    <location>
        <begin position="572"/>
        <end position="605"/>
    </location>
</feature>
<evidence type="ECO:0000256" key="2">
    <source>
        <dbReference type="ARBA" id="ARBA00023043"/>
    </source>
</evidence>
<dbReference type="Proteomes" id="UP001470230">
    <property type="component" value="Unassembled WGS sequence"/>
</dbReference>
<dbReference type="PANTHER" id="PTHR24123:SF33">
    <property type="entry name" value="PROTEIN HOS4"/>
    <property type="match status" value="1"/>
</dbReference>
<dbReference type="InterPro" id="IPR036770">
    <property type="entry name" value="Ankyrin_rpt-contain_sf"/>
</dbReference>
<evidence type="ECO:0000256" key="1">
    <source>
        <dbReference type="ARBA" id="ARBA00022737"/>
    </source>
</evidence>
<accession>A0ABR2KTZ6</accession>
<reference evidence="5 6" key="1">
    <citation type="submission" date="2024-04" db="EMBL/GenBank/DDBJ databases">
        <title>Tritrichomonas musculus Genome.</title>
        <authorList>
            <person name="Alves-Ferreira E."/>
            <person name="Grigg M."/>
            <person name="Lorenzi H."/>
            <person name="Galac M."/>
        </authorList>
    </citation>
    <scope>NUCLEOTIDE SEQUENCE [LARGE SCALE GENOMIC DNA]</scope>
    <source>
        <strain evidence="5 6">EAF2021</strain>
    </source>
</reference>
<feature type="compositionally biased region" description="Acidic residues" evidence="4">
    <location>
        <begin position="236"/>
        <end position="248"/>
    </location>
</feature>
<comment type="caution">
    <text evidence="5">The sequence shown here is derived from an EMBL/GenBank/DDBJ whole genome shotgun (WGS) entry which is preliminary data.</text>
</comment>
<sequence>MDQNLPLNLEEEINLIMDLQKKLLLLSPETIESVFQFIINSVIVHSTDRPRQLTSCLFIAIEYRPWAIPYIAQLCYRLLKSVTSLNSLSKLKSDILFTIFNKERVKQENLHFLAHCLNVHFLYPQELVDFIHQFMIDKSGFVKEVLGYFAWFAPEIENTNSSLFQQLYSLYSKQCLNNRCMVHSIGPKNGYSDKITEKKERKISSNKLKTNNIYDSDSTEEENNKEVEYKGKIDSSDDSSSDEEEGEDLDPELLEFFRNFDKLRENNWELLKKYRLNGCNHNRINIAIKEDDVDEVQRIVSEQNLDVNKTSRPSIFELSMFCQTDPTFIQISAFYGSVECFKYFYLNGADIQKCDEEGKTTVHFAVAGGNNEIIRLLQRANADFRGAGNIATLYHRNEIFKWIYDTIESDVTFVDKYHGTLLESSCGSNNLEVFRFCMEHGTDVNQKNERGMVKILLSHKDLDINALTDQGWTALYTAAFIGRHEFINLLRNIKGIDVNIKTKNGWSALFAATADSQIECVHALLDFDDIDVNATTNEGWTPLFTACENGDLDSVCLLLKKEGINVNIQTGKGQTPLYIASQKGYEDIVIMLISFPGIDVNSREYSADISTSFYFIKRLFIPQQKITTFKSF</sequence>
<evidence type="ECO:0000313" key="5">
    <source>
        <dbReference type="EMBL" id="KAK8894594.1"/>
    </source>
</evidence>
<dbReference type="Gene3D" id="1.25.40.20">
    <property type="entry name" value="Ankyrin repeat-containing domain"/>
    <property type="match status" value="2"/>
</dbReference>
<name>A0ABR2KTZ6_9EUKA</name>
<proteinExistence type="predicted"/>
<dbReference type="InterPro" id="IPR051165">
    <property type="entry name" value="Multifunctional_ANK_Repeat"/>
</dbReference>
<protein>
    <recommendedName>
        <fullName evidence="7">DUF3447 domain-containing protein</fullName>
    </recommendedName>
</protein>
<gene>
    <name evidence="5" type="ORF">M9Y10_023031</name>
</gene>
<dbReference type="EMBL" id="JAPFFF010000003">
    <property type="protein sequence ID" value="KAK8894594.1"/>
    <property type="molecule type" value="Genomic_DNA"/>
</dbReference>
<organism evidence="5 6">
    <name type="scientific">Tritrichomonas musculus</name>
    <dbReference type="NCBI Taxonomy" id="1915356"/>
    <lineage>
        <taxon>Eukaryota</taxon>
        <taxon>Metamonada</taxon>
        <taxon>Parabasalia</taxon>
        <taxon>Tritrichomonadida</taxon>
        <taxon>Tritrichomonadidae</taxon>
        <taxon>Tritrichomonas</taxon>
    </lineage>
</organism>